<name>J4UGV3_TRIAS</name>
<dbReference type="InterPro" id="IPR019160">
    <property type="entry name" value="Sec3_CC"/>
</dbReference>
<feature type="compositionally biased region" description="Polar residues" evidence="5">
    <location>
        <begin position="403"/>
        <end position="413"/>
    </location>
</feature>
<dbReference type="GO" id="GO:0005886">
    <property type="term" value="C:plasma membrane"/>
    <property type="evidence" value="ECO:0007669"/>
    <property type="project" value="TreeGrafter"/>
</dbReference>
<feature type="region of interest" description="Disordered" evidence="5">
    <location>
        <begin position="142"/>
        <end position="257"/>
    </location>
</feature>
<proteinExistence type="inferred from homology"/>
<dbReference type="Pfam" id="PF15277">
    <property type="entry name" value="Sec3-PIP2_bind"/>
    <property type="match status" value="1"/>
</dbReference>
<feature type="compositionally biased region" description="Low complexity" evidence="5">
    <location>
        <begin position="313"/>
        <end position="330"/>
    </location>
</feature>
<dbReference type="GO" id="GO:0000145">
    <property type="term" value="C:exocyst"/>
    <property type="evidence" value="ECO:0007669"/>
    <property type="project" value="InterPro"/>
</dbReference>
<dbReference type="Gene3D" id="2.30.29.90">
    <property type="match status" value="1"/>
</dbReference>
<sequence>MSSRDEQQAMTRSLFSRRDEDGNLEENLLSYIKVFEEDGGHGKTRYLMLALNKHGRPLLHKGKKNSNGTFSKGKTWQLVDMRMLEQIGPIEFALAMTVRTYRWRTERPDALQQFLGSLVTSFQDFTGHLPELVNFSVPASQSYQGASSAHGHSPAPEGPPPAPSTRLRGAPAMSSQASSSSSATAGGRRPSVQTLDDRGRRTDDHGRRPSAQTLDDHGRRPSVQTLDERGRRPSAQTMDDSRSMDSHHHHQPSGVGIGEVFDQSAFKQGNGTSAAYDAMGLSRPPTQRQNSNDTPPSSVVGYSGNGINPGAMAALGASSGRRPSAGSATSPLAPAQEDIDDPYGGMEEESLATPQNGSFSHDDQPMIPPPPSSAPAVPALPTVTESPAQHERTPSTPAMAKSPSGSSQATSSVPDALAPPTLRERRAPSPMYDDEQEPPEQMNRRVSFHPAPPSFTTAYSRDVLLTSRSGLSGADVVIEGEDDESGDAIMANVEEMIEGFDWTASTSATAGESGRKGPDAIEQRLLDELAALESANIHAFLESDDRVEQVLQHIDDTLAELEDIDLHLTGYRMQLNAVQDDIDYIEGQNRGLQVQISNQHALLKEVQQLLAITDVPKEDLQALSQASPSTQRGVQELEQAATALYKALQAARDNEATGAHIQEYEKIAVQFATRVLEYLDITFKHKSSETLAKYKKTSQLKLEPHNELCESLMLYEGLVLWVKDMDDERYKKLCLLHEDEMKKLLVMLVQNLSKSIEGVVDVSFAKASQGAQQPAGIGGALREGVARSKTLRQKAPGADHAALRDRKADGSTRKVAELYSRGMGEIVSQIVTEDSFINAFLHLADNETTFADYMDLDTYFRRQAGRHSAAKLGKNPALAQIARTVMDLMFGFVDGEWKNWIEAAIGLSGGTLGSQKNTVAIVGVIAETETLLQGAEQEGGNLFLVQLFEKQLGRQRQIFDSFIKEQIRTIDGAKNTIKKRRGVFYFVRHFPVFVERIESQLGTAEGLDIRKRVNDAYEQVVASVLGSLQYVSKLVGSEISSGEGKDQLYFHVVMIENLNVFVDETQKLKIPALAVFVQRARGLYDENMKAYIKMMLRRGFARLMDFFDGVERLSRTTPANEISVHSNYNRSALKKVIKEQTAKDMRKAVEAMARRVDKHFSDDDSAPGVPGANHHRDHQNDKATQDLINYVWREITSTLVGEISRANEYLSKSYSDSGLSFDFNGRDVEQACQRAKRM</sequence>
<dbReference type="OrthoDB" id="27109at2759"/>
<dbReference type="EMBL" id="ALBS01000094">
    <property type="protein sequence ID" value="EJT50735.1"/>
    <property type="molecule type" value="Genomic_DNA"/>
</dbReference>
<protein>
    <submittedName>
        <fullName evidence="7">Exocyst protein</fullName>
    </submittedName>
</protein>
<evidence type="ECO:0000259" key="6">
    <source>
        <dbReference type="SMART" id="SM01313"/>
    </source>
</evidence>
<dbReference type="HOGENOM" id="CLU_002075_0_0_1"/>
<dbReference type="PANTHER" id="PTHR16092:SF14">
    <property type="entry name" value="EXOCYST COMPLEX COMPONENT 1 ISOFORM X1"/>
    <property type="match status" value="1"/>
</dbReference>
<dbReference type="PANTHER" id="PTHR16092">
    <property type="entry name" value="SEC3/SYNTAXIN-RELATED"/>
    <property type="match status" value="1"/>
</dbReference>
<feature type="compositionally biased region" description="Polar residues" evidence="5">
    <location>
        <begin position="284"/>
        <end position="297"/>
    </location>
</feature>
<feature type="compositionally biased region" description="Basic and acidic residues" evidence="5">
    <location>
        <begin position="195"/>
        <end position="207"/>
    </location>
</feature>
<reference evidence="7 8" key="1">
    <citation type="journal article" date="2012" name="Eukaryot. Cell">
        <title>Draft genome sequence of CBS 2479, the standard type strain of Trichosporon asahii.</title>
        <authorList>
            <person name="Yang R.Y."/>
            <person name="Li H.T."/>
            <person name="Zhu H."/>
            <person name="Zhou G.P."/>
            <person name="Wang M."/>
            <person name="Wang L."/>
        </authorList>
    </citation>
    <scope>NUCLEOTIDE SEQUENCE [LARGE SCALE GENOMIC DNA]</scope>
    <source>
        <strain evidence="8">ATCC 90039 / CBS 2479 / JCM 2466 / KCTC 7840 / NCYC 2677 / UAMH 7654</strain>
    </source>
</reference>
<feature type="compositionally biased region" description="Low complexity" evidence="5">
    <location>
        <begin position="374"/>
        <end position="384"/>
    </location>
</feature>
<feature type="domain" description="Exocyst complex component Sec3 PIP2-binding N-terminal" evidence="6">
    <location>
        <begin position="40"/>
        <end position="125"/>
    </location>
</feature>
<dbReference type="InterPro" id="IPR048628">
    <property type="entry name" value="Sec3_C"/>
</dbReference>
<keyword evidence="2" id="KW-0813">Transport</keyword>
<evidence type="ECO:0000256" key="1">
    <source>
        <dbReference type="ARBA" id="ARBA00006518"/>
    </source>
</evidence>
<dbReference type="SMART" id="SM01313">
    <property type="entry name" value="Sec3-PIP2_bind"/>
    <property type="match status" value="1"/>
</dbReference>
<feature type="compositionally biased region" description="Low complexity" evidence="5">
    <location>
        <begin position="170"/>
        <end position="185"/>
    </location>
</feature>
<feature type="compositionally biased region" description="Acidic residues" evidence="5">
    <location>
        <begin position="337"/>
        <end position="350"/>
    </location>
</feature>
<dbReference type="VEuPathDB" id="FungiDB:A1Q1_08141"/>
<dbReference type="InterPro" id="IPR028258">
    <property type="entry name" value="Sec3-PIP2_bind"/>
</dbReference>
<evidence type="ECO:0000256" key="3">
    <source>
        <dbReference type="ARBA" id="ARBA00022483"/>
    </source>
</evidence>
<organism evidence="7 8">
    <name type="scientific">Trichosporon asahii var. asahii (strain ATCC 90039 / CBS 2479 / JCM 2466 / KCTC 7840 / NBRC 103889/ NCYC 2677 / UAMH 7654)</name>
    <name type="common">Yeast</name>
    <dbReference type="NCBI Taxonomy" id="1186058"/>
    <lineage>
        <taxon>Eukaryota</taxon>
        <taxon>Fungi</taxon>
        <taxon>Dikarya</taxon>
        <taxon>Basidiomycota</taxon>
        <taxon>Agaricomycotina</taxon>
        <taxon>Tremellomycetes</taxon>
        <taxon>Trichosporonales</taxon>
        <taxon>Trichosporonaceae</taxon>
        <taxon>Trichosporon</taxon>
    </lineage>
</organism>
<accession>J4UGV3</accession>
<dbReference type="Proteomes" id="UP000002748">
    <property type="component" value="Unassembled WGS sequence"/>
</dbReference>
<keyword evidence="4" id="KW-0175">Coiled coil</keyword>
<dbReference type="GO" id="GO:0006887">
    <property type="term" value="P:exocytosis"/>
    <property type="evidence" value="ECO:0007669"/>
    <property type="project" value="UniProtKB-KW"/>
</dbReference>
<evidence type="ECO:0000256" key="4">
    <source>
        <dbReference type="ARBA" id="ARBA00023054"/>
    </source>
</evidence>
<dbReference type="RefSeq" id="XP_014181763.1">
    <property type="nucleotide sequence ID" value="XM_014326288.1"/>
</dbReference>
<dbReference type="AlphaFoldDB" id="J4UGV3"/>
<evidence type="ECO:0000256" key="5">
    <source>
        <dbReference type="SAM" id="MobiDB-lite"/>
    </source>
</evidence>
<comment type="similarity">
    <text evidence="1">Belongs to the SEC3 family.</text>
</comment>
<dbReference type="GO" id="GO:0005546">
    <property type="term" value="F:phosphatidylinositol-4,5-bisphosphate binding"/>
    <property type="evidence" value="ECO:0007669"/>
    <property type="project" value="TreeGrafter"/>
</dbReference>
<evidence type="ECO:0000313" key="8">
    <source>
        <dbReference type="Proteomes" id="UP000002748"/>
    </source>
</evidence>
<evidence type="ECO:0000313" key="7">
    <source>
        <dbReference type="EMBL" id="EJT50735.1"/>
    </source>
</evidence>
<comment type="caution">
    <text evidence="7">The sequence shown here is derived from an EMBL/GenBank/DDBJ whole genome shotgun (WGS) entry which is preliminary data.</text>
</comment>
<dbReference type="GO" id="GO:0006893">
    <property type="term" value="P:Golgi to plasma membrane transport"/>
    <property type="evidence" value="ECO:0007669"/>
    <property type="project" value="TreeGrafter"/>
</dbReference>
<dbReference type="GeneID" id="25991653"/>
<feature type="region of interest" description="Disordered" evidence="5">
    <location>
        <begin position="274"/>
        <end position="453"/>
    </location>
</feature>
<dbReference type="CDD" id="cd13315">
    <property type="entry name" value="PH_Sec3"/>
    <property type="match status" value="1"/>
</dbReference>
<evidence type="ECO:0000256" key="2">
    <source>
        <dbReference type="ARBA" id="ARBA00022448"/>
    </source>
</evidence>
<keyword evidence="3" id="KW-0268">Exocytosis</keyword>
<feature type="region of interest" description="Disordered" evidence="5">
    <location>
        <begin position="1160"/>
        <end position="1180"/>
    </location>
</feature>
<gene>
    <name evidence="7" type="ORF">A1Q1_08141</name>
</gene>
<dbReference type="KEGG" id="tasa:A1Q1_08141"/>
<dbReference type="Pfam" id="PF20654">
    <property type="entry name" value="Sec3_C-term"/>
    <property type="match status" value="1"/>
</dbReference>
<dbReference type="Pfam" id="PF09763">
    <property type="entry name" value="Sec3_CC"/>
    <property type="match status" value="1"/>
</dbReference>